<accession>A0A5M8PKP0</accession>
<dbReference type="Proteomes" id="UP000324767">
    <property type="component" value="Unassembled WGS sequence"/>
</dbReference>
<evidence type="ECO:0000313" key="3">
    <source>
        <dbReference type="Proteomes" id="UP000324767"/>
    </source>
</evidence>
<comment type="caution">
    <text evidence="2">The sequence shown here is derived from an EMBL/GenBank/DDBJ whole genome shotgun (WGS) entry which is preliminary data.</text>
</comment>
<sequence length="228" mass="23917">MAVRGWSPASAGSILIPTNAGFALGGLVVGLIHIRRNCSFYIASITAYFPFPLPSLLLAHFSTPPPGPWLYIIATFLDGFVTGAGLNCTLAHILHLTPSSTISSSRRSSPPSAGWQAGFGSAAGGSFFLRLLRSSLEKGFEADAGNDRQLLRRDFSAHDALKPDNDVAGQHNGIDGVLRLAAVAPRPKIRTSNESAAARTGPARMATTPVFRGVTCWPNTISGTGTSS</sequence>
<feature type="transmembrane region" description="Helical" evidence="1">
    <location>
        <begin position="40"/>
        <end position="58"/>
    </location>
</feature>
<keyword evidence="1" id="KW-0812">Transmembrane</keyword>
<dbReference type="SUPFAM" id="SSF103473">
    <property type="entry name" value="MFS general substrate transporter"/>
    <property type="match status" value="1"/>
</dbReference>
<dbReference type="EMBL" id="VXIT01000010">
    <property type="protein sequence ID" value="KAA6409987.1"/>
    <property type="molecule type" value="Genomic_DNA"/>
</dbReference>
<feature type="transmembrane region" description="Helical" evidence="1">
    <location>
        <begin position="70"/>
        <end position="93"/>
    </location>
</feature>
<dbReference type="InterPro" id="IPR036259">
    <property type="entry name" value="MFS_trans_sf"/>
</dbReference>
<evidence type="ECO:0000313" key="2">
    <source>
        <dbReference type="EMBL" id="KAA6409987.1"/>
    </source>
</evidence>
<dbReference type="OrthoDB" id="4160219at2759"/>
<proteinExistence type="predicted"/>
<feature type="transmembrane region" description="Helical" evidence="1">
    <location>
        <begin position="12"/>
        <end position="34"/>
    </location>
</feature>
<keyword evidence="1" id="KW-1133">Transmembrane helix</keyword>
<name>A0A5M8PKP0_9LECA</name>
<dbReference type="AlphaFoldDB" id="A0A5M8PKP0"/>
<evidence type="ECO:0000256" key="1">
    <source>
        <dbReference type="SAM" id="Phobius"/>
    </source>
</evidence>
<gene>
    <name evidence="2" type="ORF">FRX48_06601</name>
</gene>
<reference evidence="2 3" key="1">
    <citation type="submission" date="2019-09" db="EMBL/GenBank/DDBJ databases">
        <title>The hologenome of the rock-dwelling lichen Lasallia pustulata.</title>
        <authorList>
            <person name="Greshake Tzovaras B."/>
            <person name="Segers F."/>
            <person name="Bicker A."/>
            <person name="Dal Grande F."/>
            <person name="Otte J."/>
            <person name="Hankeln T."/>
            <person name="Schmitt I."/>
            <person name="Ebersberger I."/>
        </authorList>
    </citation>
    <scope>NUCLEOTIDE SEQUENCE [LARGE SCALE GENOMIC DNA]</scope>
    <source>
        <strain evidence="2">A1-1</strain>
    </source>
</reference>
<keyword evidence="1" id="KW-0472">Membrane</keyword>
<protein>
    <submittedName>
        <fullName evidence="2">MFS general substrate transporter</fullName>
    </submittedName>
</protein>
<organism evidence="2 3">
    <name type="scientific">Lasallia pustulata</name>
    <dbReference type="NCBI Taxonomy" id="136370"/>
    <lineage>
        <taxon>Eukaryota</taxon>
        <taxon>Fungi</taxon>
        <taxon>Dikarya</taxon>
        <taxon>Ascomycota</taxon>
        <taxon>Pezizomycotina</taxon>
        <taxon>Lecanoromycetes</taxon>
        <taxon>OSLEUM clade</taxon>
        <taxon>Umbilicariomycetidae</taxon>
        <taxon>Umbilicariales</taxon>
        <taxon>Umbilicariaceae</taxon>
        <taxon>Lasallia</taxon>
    </lineage>
</organism>